<accession>A0A510K1S4</accession>
<protein>
    <submittedName>
        <fullName evidence="2">Uncharacterized protein</fullName>
    </submittedName>
</protein>
<organism evidence="2 3">
    <name type="scientific">Leptotrichia trevisanii</name>
    <dbReference type="NCBI Taxonomy" id="109328"/>
    <lineage>
        <taxon>Bacteria</taxon>
        <taxon>Fusobacteriati</taxon>
        <taxon>Fusobacteriota</taxon>
        <taxon>Fusobacteriia</taxon>
        <taxon>Fusobacteriales</taxon>
        <taxon>Leptotrichiaceae</taxon>
        <taxon>Leptotrichia</taxon>
    </lineage>
</organism>
<gene>
    <name evidence="2" type="ORF">JMUB3870_1275</name>
</gene>
<feature type="transmembrane region" description="Helical" evidence="1">
    <location>
        <begin position="199"/>
        <end position="223"/>
    </location>
</feature>
<sequence length="274" mass="32059">MYFENLQRELFERKLKMGEYFKRAFEVLKVFMKENVLWVMFFIMVNAGWLFLGVINSMFMLKISIFEYIGIFTIRQALIPIFVNIFSAVVITNVAKKIENDEENYKFKNIFLKFVKYTAIYVSITFILGFVGDNVIFKTGNNQILMIILSVISGITSFLWLIIVLNALYFVQTYYTKDMKIMDALKYNLKLSKGNRLRILIPIIILGFMEARIMVPFFNGFFVSHNVPLPVVCGISIFSGIILSCIRSFATVMEVIIFFNVEYDYLKKQNKNLK</sequence>
<dbReference type="AlphaFoldDB" id="A0A510K1S4"/>
<dbReference type="Proteomes" id="UP000422644">
    <property type="component" value="Chromosome"/>
</dbReference>
<evidence type="ECO:0000313" key="3">
    <source>
        <dbReference type="Proteomes" id="UP000422644"/>
    </source>
</evidence>
<evidence type="ECO:0000256" key="1">
    <source>
        <dbReference type="SAM" id="Phobius"/>
    </source>
</evidence>
<reference evidence="2 3" key="1">
    <citation type="submission" date="2019-07" db="EMBL/GenBank/DDBJ databases">
        <title>Complete Genome Sequence of Leptotrichia trevisanii Strain JMUB3870.</title>
        <authorList>
            <person name="Watanabe S."/>
            <person name="Cui L."/>
        </authorList>
    </citation>
    <scope>NUCLEOTIDE SEQUENCE [LARGE SCALE GENOMIC DNA]</scope>
    <source>
        <strain evidence="2 3">JMUB3870</strain>
    </source>
</reference>
<feature type="transmembrane region" description="Helical" evidence="1">
    <location>
        <begin position="144"/>
        <end position="171"/>
    </location>
</feature>
<feature type="transmembrane region" description="Helical" evidence="1">
    <location>
        <begin position="235"/>
        <end position="261"/>
    </location>
</feature>
<keyword evidence="1" id="KW-1133">Transmembrane helix</keyword>
<name>A0A510K1S4_9FUSO</name>
<feature type="transmembrane region" description="Helical" evidence="1">
    <location>
        <begin position="65"/>
        <end position="94"/>
    </location>
</feature>
<dbReference type="EMBL" id="AP019831">
    <property type="protein sequence ID" value="BBM45157.1"/>
    <property type="molecule type" value="Genomic_DNA"/>
</dbReference>
<keyword evidence="1" id="KW-0812">Transmembrane</keyword>
<dbReference type="RefSeq" id="WP_155282738.1">
    <property type="nucleotide sequence ID" value="NZ_AP019831.1"/>
</dbReference>
<keyword evidence="3" id="KW-1185">Reference proteome</keyword>
<proteinExistence type="predicted"/>
<keyword evidence="1" id="KW-0472">Membrane</keyword>
<feature type="transmembrane region" description="Helical" evidence="1">
    <location>
        <begin position="36"/>
        <end position="59"/>
    </location>
</feature>
<feature type="transmembrane region" description="Helical" evidence="1">
    <location>
        <begin position="114"/>
        <end position="132"/>
    </location>
</feature>
<dbReference type="OrthoDB" id="82430at2"/>
<evidence type="ECO:0000313" key="2">
    <source>
        <dbReference type="EMBL" id="BBM45157.1"/>
    </source>
</evidence>